<evidence type="ECO:0000313" key="3">
    <source>
        <dbReference type="EMBL" id="QLH77172.1"/>
    </source>
</evidence>
<dbReference type="EMBL" id="CP058910">
    <property type="protein sequence ID" value="QLH77172.1"/>
    <property type="molecule type" value="Genomic_DNA"/>
</dbReference>
<dbReference type="Proteomes" id="UP000509667">
    <property type="component" value="Chromosome"/>
</dbReference>
<dbReference type="AlphaFoldDB" id="A0A7D5TL41"/>
<protein>
    <submittedName>
        <fullName evidence="3">Transcriptional regulator</fullName>
    </submittedName>
</protein>
<dbReference type="GO" id="GO:0003700">
    <property type="term" value="F:DNA-binding transcription factor activity"/>
    <property type="evidence" value="ECO:0007669"/>
    <property type="project" value="InterPro"/>
</dbReference>
<reference evidence="3 4" key="1">
    <citation type="submission" date="2020-07" db="EMBL/GenBank/DDBJ databases">
        <title>Halosimplex pelagicum sp. nov. and Halosimplex rubrum sp. nov., isolated from salted brown alga Laminaria, and emended description of the genus Halosimplex.</title>
        <authorList>
            <person name="Cui H."/>
        </authorList>
    </citation>
    <scope>NUCLEOTIDE SEQUENCE [LARGE SCALE GENOMIC DNA]</scope>
    <source>
        <strain evidence="3 4">R27</strain>
    </source>
</reference>
<dbReference type="KEGG" id="hrr:HZS55_07630"/>
<dbReference type="Pfam" id="PF24034">
    <property type="entry name" value="DUF7343"/>
    <property type="match status" value="1"/>
</dbReference>
<organism evidence="3 4">
    <name type="scientific">Halosimplex rubrum</name>
    <dbReference type="NCBI Taxonomy" id="869889"/>
    <lineage>
        <taxon>Archaea</taxon>
        <taxon>Methanobacteriati</taxon>
        <taxon>Methanobacteriota</taxon>
        <taxon>Stenosarchaea group</taxon>
        <taxon>Halobacteria</taxon>
        <taxon>Halobacteriales</taxon>
        <taxon>Haloarculaceae</taxon>
        <taxon>Halosimplex</taxon>
    </lineage>
</organism>
<dbReference type="RefSeq" id="WP_179911102.1">
    <property type="nucleotide sequence ID" value="NZ_CP058910.1"/>
</dbReference>
<proteinExistence type="predicted"/>
<evidence type="ECO:0000259" key="2">
    <source>
        <dbReference type="PROSITE" id="PS50987"/>
    </source>
</evidence>
<dbReference type="PROSITE" id="PS50987">
    <property type="entry name" value="HTH_ARSR_2"/>
    <property type="match status" value="1"/>
</dbReference>
<gene>
    <name evidence="3" type="ORF">HZS55_07630</name>
</gene>
<feature type="domain" description="HTH arsR-type" evidence="2">
    <location>
        <begin position="119"/>
        <end position="195"/>
    </location>
</feature>
<dbReference type="Gene3D" id="1.10.10.10">
    <property type="entry name" value="Winged helix-like DNA-binding domain superfamily/Winged helix DNA-binding domain"/>
    <property type="match status" value="1"/>
</dbReference>
<sequence>MPPLQRRQLAAAVAFVAAAVVLAVQLITPSPVVVSVGENGTTVSELGTYFTPEDIAVVAAAGALLGASGTYLLVGDSSTPDAVSSTASAATESLPESGAATVDSTAPERSSGPEPSDELVETRREELEETARRLSTNERAVYETVLDADGVLPQTEIVAGTDFSKATVSRTLDTLESKDLLERRRRGMGNVVYLR</sequence>
<dbReference type="SUPFAM" id="SSF46785">
    <property type="entry name" value="Winged helix' DNA-binding domain"/>
    <property type="match status" value="1"/>
</dbReference>
<dbReference type="InterPro" id="IPR001845">
    <property type="entry name" value="HTH_ArsR_DNA-bd_dom"/>
</dbReference>
<evidence type="ECO:0000256" key="1">
    <source>
        <dbReference type="SAM" id="MobiDB-lite"/>
    </source>
</evidence>
<feature type="region of interest" description="Disordered" evidence="1">
    <location>
        <begin position="82"/>
        <end position="121"/>
    </location>
</feature>
<dbReference type="OrthoDB" id="116755at2157"/>
<accession>A0A7D5TL41</accession>
<evidence type="ECO:0000313" key="4">
    <source>
        <dbReference type="Proteomes" id="UP000509667"/>
    </source>
</evidence>
<feature type="compositionally biased region" description="Low complexity" evidence="1">
    <location>
        <begin position="82"/>
        <end position="97"/>
    </location>
</feature>
<name>A0A7D5TL41_9EURY</name>
<dbReference type="InterPro" id="IPR055767">
    <property type="entry name" value="DUF7343"/>
</dbReference>
<keyword evidence="4" id="KW-1185">Reference proteome</keyword>
<dbReference type="InterPro" id="IPR036388">
    <property type="entry name" value="WH-like_DNA-bd_sf"/>
</dbReference>
<dbReference type="InterPro" id="IPR036390">
    <property type="entry name" value="WH_DNA-bd_sf"/>
</dbReference>
<dbReference type="GeneID" id="56077723"/>